<evidence type="ECO:0000256" key="1">
    <source>
        <dbReference type="SAM" id="MobiDB-lite"/>
    </source>
</evidence>
<name>A0A6J4SRB5_9SPHN</name>
<feature type="compositionally biased region" description="Basic residues" evidence="1">
    <location>
        <begin position="19"/>
        <end position="31"/>
    </location>
</feature>
<feature type="compositionally biased region" description="Basic residues" evidence="1">
    <location>
        <begin position="1"/>
        <end position="12"/>
    </location>
</feature>
<reference evidence="2" key="1">
    <citation type="submission" date="2020-02" db="EMBL/GenBank/DDBJ databases">
        <authorList>
            <person name="Meier V. D."/>
        </authorList>
    </citation>
    <scope>NUCLEOTIDE SEQUENCE</scope>
    <source>
        <strain evidence="2">AVDCRST_MAG31</strain>
    </source>
</reference>
<feature type="non-terminal residue" evidence="2">
    <location>
        <position position="1"/>
    </location>
</feature>
<sequence>RSPVRQRPRRARGLLPAPHGRRPPGRPRAGRLRPASAACGPPSARLAL</sequence>
<accession>A0A6J4SRB5</accession>
<evidence type="ECO:0000313" key="2">
    <source>
        <dbReference type="EMBL" id="CAA9503157.1"/>
    </source>
</evidence>
<proteinExistence type="predicted"/>
<dbReference type="AlphaFoldDB" id="A0A6J4SRB5"/>
<feature type="non-terminal residue" evidence="2">
    <location>
        <position position="48"/>
    </location>
</feature>
<dbReference type="EMBL" id="CADCWA010000038">
    <property type="protein sequence ID" value="CAA9503157.1"/>
    <property type="molecule type" value="Genomic_DNA"/>
</dbReference>
<feature type="region of interest" description="Disordered" evidence="1">
    <location>
        <begin position="1"/>
        <end position="48"/>
    </location>
</feature>
<gene>
    <name evidence="2" type="ORF">AVDCRST_MAG31-509</name>
</gene>
<organism evidence="2">
    <name type="scientific">uncultured Sphingomonas sp</name>
    <dbReference type="NCBI Taxonomy" id="158754"/>
    <lineage>
        <taxon>Bacteria</taxon>
        <taxon>Pseudomonadati</taxon>
        <taxon>Pseudomonadota</taxon>
        <taxon>Alphaproteobacteria</taxon>
        <taxon>Sphingomonadales</taxon>
        <taxon>Sphingomonadaceae</taxon>
        <taxon>Sphingomonas</taxon>
        <taxon>environmental samples</taxon>
    </lineage>
</organism>
<protein>
    <submittedName>
        <fullName evidence="2">Uncharacterized protein</fullName>
    </submittedName>
</protein>